<feature type="compositionally biased region" description="Low complexity" evidence="1">
    <location>
        <begin position="414"/>
        <end position="428"/>
    </location>
</feature>
<feature type="compositionally biased region" description="Low complexity" evidence="1">
    <location>
        <begin position="176"/>
        <end position="191"/>
    </location>
</feature>
<organism evidence="2">
    <name type="scientific">Pseudictyota dubia</name>
    <dbReference type="NCBI Taxonomy" id="2749911"/>
    <lineage>
        <taxon>Eukaryota</taxon>
        <taxon>Sar</taxon>
        <taxon>Stramenopiles</taxon>
        <taxon>Ochrophyta</taxon>
        <taxon>Bacillariophyta</taxon>
        <taxon>Mediophyceae</taxon>
        <taxon>Biddulphiophycidae</taxon>
        <taxon>Eupodiscales</taxon>
        <taxon>Odontellaceae</taxon>
        <taxon>Pseudictyota</taxon>
    </lineage>
</organism>
<sequence length="1095" mass="114528">MTMKLVKPFARRIKGSKAGRKRPLPSSGDGKGKAKAGGGGALNGSGGGGSVVTALTATTAESAAVAAAAAAAAAAASTQARRRRPVAKEEEGDGDVDEGGSVGAVVSVAGGIGPAHLAKADGGKREEEEREDPDRPKSVVSRRRRRSRKAPPAAKDQGQGQEEGRSQGQEGRHLLPSSASASDAGPGDGSSQPPPSPAAAPTSPTSSTESPVHFSRDAVLPGPQTLEVHGEEAVPLVYDFWESYVLPHRRSSFANRSYHAADRDGATVASVVYGEGRKSALGKNKKQASKASVTSFATTVRVSNATADASGRRREAFLMDLNGDGKGWAGGAGDSGKKSIGLLINDSGGWEGSQRSSSGNVSGPERPSLSDPYPYWMWPTSRSALFSNPWTAEEEEYWGKTGGIGVRAVLGMSSSSSSYASGSSAGSSRGRRRHNKHKRNSSHGSFSSTSTASTKSRGKMDSHFGGDAMSAPTDDESALFANPHPLQRPQQQQRPKHRRQPPHKQPPRKQQPQAQAQAAEAQAPPGSHHRQASAALLAQRRMMERRRAQRKQRAAKQRPAPPPGAAMAGHPGVGGRRGGPGAGYATPASSVRDLLWNIPENRGAEEEGDDGGKGKNVMIPASALGRSSTPVSRLIASVIQQEQELDGTLNTPPLEGLSSNEEHTKEGESKSSVTESEEPLEVVKDPRNRPDADQPNDPGEHAAPPPAPHVQQVPAVQPHHHRHQQQMHQMHIPVELQMQPQQMPVEVAMQQLEMERQMHMQMQLMLGEGGLGGAPQVPHLAGAPPSGYAVDAPLGPHAHHNGHHQDAEGEAAAAAEGEDEPPRNMIDPAVFRAVLRSKLAASTGVFDWNAGPSSRRVLMEEVVVPDDATEVSGDVTLPVCLMDEEDWENERRRRGFPGQIDVGGGEAGTMARTADGSGRISALTGVGNGDHNGGGGGDEVSALAEPPAGPVAPLPQAQPGGWSNPMMTSTTALQAFGRGESQWEVRGTGNASSTMPPHDIRDGPGDGGVGKMGTVEAEIVVGSQREVGVAEDLGAAAVVVGEVREEKAQEEEEDSPADAADAEAEATESTAAKNPAVVERSPSADEKEEKEEAAT</sequence>
<feature type="compositionally biased region" description="Basic and acidic residues" evidence="1">
    <location>
        <begin position="162"/>
        <end position="173"/>
    </location>
</feature>
<dbReference type="InterPro" id="IPR052225">
    <property type="entry name" value="Ser/Arg_repetitive_matrix"/>
</dbReference>
<dbReference type="PANTHER" id="PTHR23148">
    <property type="entry name" value="SERINE/ARGININE REGULATED NUCLEAR MATRIX PROTEIN"/>
    <property type="match status" value="1"/>
</dbReference>
<dbReference type="PANTHER" id="PTHR23148:SF0">
    <property type="entry name" value="SERINE_ARGININE REPETITIVE MATRIX PROTEIN 1"/>
    <property type="match status" value="1"/>
</dbReference>
<feature type="compositionally biased region" description="Low complexity" evidence="1">
    <location>
        <begin position="442"/>
        <end position="455"/>
    </location>
</feature>
<feature type="compositionally biased region" description="Basic and acidic residues" evidence="1">
    <location>
        <begin position="1082"/>
        <end position="1095"/>
    </location>
</feature>
<feature type="region of interest" description="Disordered" evidence="1">
    <location>
        <begin position="793"/>
        <end position="823"/>
    </location>
</feature>
<feature type="compositionally biased region" description="Basic residues" evidence="1">
    <location>
        <begin position="494"/>
        <end position="507"/>
    </location>
</feature>
<dbReference type="GO" id="GO:0005681">
    <property type="term" value="C:spliceosomal complex"/>
    <property type="evidence" value="ECO:0007669"/>
    <property type="project" value="TreeGrafter"/>
</dbReference>
<evidence type="ECO:0000313" key="2">
    <source>
        <dbReference type="EMBL" id="CAD8321529.1"/>
    </source>
</evidence>
<feature type="compositionally biased region" description="Basic residues" evidence="1">
    <location>
        <begin position="429"/>
        <end position="441"/>
    </location>
</feature>
<protein>
    <submittedName>
        <fullName evidence="2">Uncharacterized protein</fullName>
    </submittedName>
</protein>
<feature type="compositionally biased region" description="Low complexity" evidence="1">
    <location>
        <begin position="150"/>
        <end position="160"/>
    </location>
</feature>
<feature type="region of interest" description="Disordered" evidence="1">
    <location>
        <begin position="70"/>
        <end position="217"/>
    </location>
</feature>
<feature type="region of interest" description="Disordered" evidence="1">
    <location>
        <begin position="414"/>
        <end position="629"/>
    </location>
</feature>
<feature type="compositionally biased region" description="Low complexity" evidence="1">
    <location>
        <begin position="70"/>
        <end position="79"/>
    </location>
</feature>
<feature type="region of interest" description="Disordered" evidence="1">
    <location>
        <begin position="343"/>
        <end position="367"/>
    </location>
</feature>
<evidence type="ECO:0000256" key="1">
    <source>
        <dbReference type="SAM" id="MobiDB-lite"/>
    </source>
</evidence>
<feature type="compositionally biased region" description="Basic and acidic residues" evidence="1">
    <location>
        <begin position="681"/>
        <end position="692"/>
    </location>
</feature>
<feature type="compositionally biased region" description="Gly residues" evidence="1">
    <location>
        <begin position="571"/>
        <end position="582"/>
    </location>
</feature>
<feature type="compositionally biased region" description="Low complexity" evidence="1">
    <location>
        <begin position="199"/>
        <end position="211"/>
    </location>
</feature>
<feature type="compositionally biased region" description="Basic and acidic residues" evidence="1">
    <location>
        <begin position="118"/>
        <end position="137"/>
    </location>
</feature>
<feature type="compositionally biased region" description="Acidic residues" evidence="1">
    <location>
        <begin position="1048"/>
        <end position="1066"/>
    </location>
</feature>
<feature type="compositionally biased region" description="Basic residues" evidence="1">
    <location>
        <begin position="9"/>
        <end position="23"/>
    </location>
</feature>
<accession>A0A7R9WFI8</accession>
<feature type="compositionally biased region" description="Basic residues" evidence="1">
    <location>
        <begin position="140"/>
        <end position="149"/>
    </location>
</feature>
<feature type="region of interest" description="Disordered" evidence="1">
    <location>
        <begin position="985"/>
        <end position="1005"/>
    </location>
</feature>
<dbReference type="AlphaFoldDB" id="A0A7R9WFI8"/>
<feature type="compositionally biased region" description="Low complexity" evidence="1">
    <location>
        <begin position="508"/>
        <end position="525"/>
    </location>
</feature>
<feature type="compositionally biased region" description="Low complexity" evidence="1">
    <location>
        <begin position="483"/>
        <end position="493"/>
    </location>
</feature>
<dbReference type="GO" id="GO:0003723">
    <property type="term" value="F:RNA binding"/>
    <property type="evidence" value="ECO:0007669"/>
    <property type="project" value="TreeGrafter"/>
</dbReference>
<feature type="region of interest" description="Disordered" evidence="1">
    <location>
        <begin position="1"/>
        <end position="52"/>
    </location>
</feature>
<gene>
    <name evidence="2" type="ORF">TDUB1175_LOCUS19945</name>
</gene>
<feature type="region of interest" description="Disordered" evidence="1">
    <location>
        <begin position="644"/>
        <end position="726"/>
    </location>
</feature>
<feature type="compositionally biased region" description="Basic and acidic residues" evidence="1">
    <location>
        <begin position="660"/>
        <end position="669"/>
    </location>
</feature>
<feature type="compositionally biased region" description="Basic and acidic residues" evidence="1">
    <location>
        <begin position="602"/>
        <end position="613"/>
    </location>
</feature>
<name>A0A7R9WFI8_9STRA</name>
<proteinExistence type="predicted"/>
<feature type="compositionally biased region" description="Basic residues" evidence="1">
    <location>
        <begin position="547"/>
        <end position="556"/>
    </location>
</feature>
<dbReference type="EMBL" id="HBED01039673">
    <property type="protein sequence ID" value="CAD8321529.1"/>
    <property type="molecule type" value="Transcribed_RNA"/>
</dbReference>
<feature type="compositionally biased region" description="Gly residues" evidence="1">
    <location>
        <begin position="35"/>
        <end position="50"/>
    </location>
</feature>
<dbReference type="GO" id="GO:0048024">
    <property type="term" value="P:regulation of mRNA splicing, via spliceosome"/>
    <property type="evidence" value="ECO:0007669"/>
    <property type="project" value="TreeGrafter"/>
</dbReference>
<reference evidence="2" key="1">
    <citation type="submission" date="2021-01" db="EMBL/GenBank/DDBJ databases">
        <authorList>
            <person name="Corre E."/>
            <person name="Pelletier E."/>
            <person name="Niang G."/>
            <person name="Scheremetjew M."/>
            <person name="Finn R."/>
            <person name="Kale V."/>
            <person name="Holt S."/>
            <person name="Cochrane G."/>
            <person name="Meng A."/>
            <person name="Brown T."/>
            <person name="Cohen L."/>
        </authorList>
    </citation>
    <scope>NUCLEOTIDE SEQUENCE</scope>
    <source>
        <strain evidence="2">CCMP147</strain>
    </source>
</reference>
<feature type="region of interest" description="Disordered" evidence="1">
    <location>
        <begin position="1044"/>
        <end position="1095"/>
    </location>
</feature>